<dbReference type="PRINTS" id="PR00038">
    <property type="entry name" value="HTHLUXR"/>
</dbReference>
<feature type="region of interest" description="Disordered" evidence="4">
    <location>
        <begin position="172"/>
        <end position="213"/>
    </location>
</feature>
<dbReference type="Proteomes" id="UP000299290">
    <property type="component" value="Unassembled WGS sequence"/>
</dbReference>
<dbReference type="GO" id="GO:0003677">
    <property type="term" value="F:DNA binding"/>
    <property type="evidence" value="ECO:0007669"/>
    <property type="project" value="UniProtKB-KW"/>
</dbReference>
<name>A0A4D4K077_9ACTN</name>
<feature type="compositionally biased region" description="Basic and acidic residues" evidence="4">
    <location>
        <begin position="193"/>
        <end position="213"/>
    </location>
</feature>
<dbReference type="InterPro" id="IPR016032">
    <property type="entry name" value="Sig_transdc_resp-reg_C-effctor"/>
</dbReference>
<evidence type="ECO:0000256" key="2">
    <source>
        <dbReference type="ARBA" id="ARBA00023125"/>
    </source>
</evidence>
<comment type="caution">
    <text evidence="6">The sequence shown here is derived from an EMBL/GenBank/DDBJ whole genome shotgun (WGS) entry which is preliminary data.</text>
</comment>
<dbReference type="CDD" id="cd06170">
    <property type="entry name" value="LuxR_C_like"/>
    <property type="match status" value="1"/>
</dbReference>
<dbReference type="SUPFAM" id="SSF46894">
    <property type="entry name" value="C-terminal effector domain of the bipartite response regulators"/>
    <property type="match status" value="1"/>
</dbReference>
<evidence type="ECO:0000256" key="4">
    <source>
        <dbReference type="SAM" id="MobiDB-lite"/>
    </source>
</evidence>
<keyword evidence="7" id="KW-1185">Reference proteome</keyword>
<dbReference type="InterPro" id="IPR000792">
    <property type="entry name" value="Tscrpt_reg_LuxR_C"/>
</dbReference>
<dbReference type="PANTHER" id="PTHR44688:SF25">
    <property type="entry name" value="HTH LUXR-TYPE DOMAIN-CONTAINING PROTEIN"/>
    <property type="match status" value="1"/>
</dbReference>
<dbReference type="EMBL" id="BJHV01000001">
    <property type="protein sequence ID" value="GDY40038.1"/>
    <property type="molecule type" value="Genomic_DNA"/>
</dbReference>
<keyword evidence="2" id="KW-0238">DNA-binding</keyword>
<dbReference type="SMART" id="SM00421">
    <property type="entry name" value="HTH_LUXR"/>
    <property type="match status" value="1"/>
</dbReference>
<evidence type="ECO:0000256" key="3">
    <source>
        <dbReference type="ARBA" id="ARBA00023163"/>
    </source>
</evidence>
<dbReference type="GO" id="GO:0006355">
    <property type="term" value="P:regulation of DNA-templated transcription"/>
    <property type="evidence" value="ECO:0007669"/>
    <property type="project" value="InterPro"/>
</dbReference>
<evidence type="ECO:0000259" key="5">
    <source>
        <dbReference type="PROSITE" id="PS50043"/>
    </source>
</evidence>
<dbReference type="PANTHER" id="PTHR44688">
    <property type="entry name" value="DNA-BINDING TRANSCRIPTIONAL ACTIVATOR DEVR_DOSR"/>
    <property type="match status" value="1"/>
</dbReference>
<keyword evidence="1" id="KW-0805">Transcription regulation</keyword>
<reference evidence="6 7" key="1">
    <citation type="journal article" date="2020" name="Int. J. Syst. Evol. Microbiol.">
        <title>Reclassification of Streptomyces castelarensis and Streptomyces sporoclivatus as later heterotypic synonyms of Streptomyces antimycoticus.</title>
        <authorList>
            <person name="Komaki H."/>
            <person name="Tamura T."/>
        </authorList>
    </citation>
    <scope>NUCLEOTIDE SEQUENCE [LARGE SCALE GENOMIC DNA]</scope>
    <source>
        <strain evidence="6 7">NBRC 12839</strain>
    </source>
</reference>
<proteinExistence type="predicted"/>
<dbReference type="AlphaFoldDB" id="A0A4D4K077"/>
<feature type="domain" description="HTH luxR-type" evidence="5">
    <location>
        <begin position="111"/>
        <end position="176"/>
    </location>
</feature>
<keyword evidence="3" id="KW-0804">Transcription</keyword>
<gene>
    <name evidence="6" type="ORF">SANT12839_009200</name>
</gene>
<evidence type="ECO:0000313" key="6">
    <source>
        <dbReference type="EMBL" id="GDY40038.1"/>
    </source>
</evidence>
<protein>
    <recommendedName>
        <fullName evidence="5">HTH luxR-type domain-containing protein</fullName>
    </recommendedName>
</protein>
<sequence>MDLTAAVDVIRAPLGEILPRLSDALSEAIPHRALAELSGNCPHSPFKTHGHPPGDPGSAITTVEMAALAPSARAEGSRQAVLGGRLEVDAVPEWGTMVTATVPLGPPQPVRKDPLYVLGARELEVLEELARGRRNRQIAQELRISESTVKFHVANILEKLGVTSRGEAACWPIRGGRPDPEPPVTVRTPRATSADKPRARDVSWLRDGERSVS</sequence>
<evidence type="ECO:0000313" key="7">
    <source>
        <dbReference type="Proteomes" id="UP000299290"/>
    </source>
</evidence>
<dbReference type="InterPro" id="IPR036388">
    <property type="entry name" value="WH-like_DNA-bd_sf"/>
</dbReference>
<dbReference type="PROSITE" id="PS00622">
    <property type="entry name" value="HTH_LUXR_1"/>
    <property type="match status" value="1"/>
</dbReference>
<evidence type="ECO:0000256" key="1">
    <source>
        <dbReference type="ARBA" id="ARBA00023015"/>
    </source>
</evidence>
<dbReference type="RefSeq" id="WP_276529100.1">
    <property type="nucleotide sequence ID" value="NZ_BJHV01000001.1"/>
</dbReference>
<dbReference type="PROSITE" id="PS50043">
    <property type="entry name" value="HTH_LUXR_2"/>
    <property type="match status" value="1"/>
</dbReference>
<accession>A0A4D4K077</accession>
<organism evidence="6 7">
    <name type="scientific">Streptomyces antimycoticus</name>
    <dbReference type="NCBI Taxonomy" id="68175"/>
    <lineage>
        <taxon>Bacteria</taxon>
        <taxon>Bacillati</taxon>
        <taxon>Actinomycetota</taxon>
        <taxon>Actinomycetes</taxon>
        <taxon>Kitasatosporales</taxon>
        <taxon>Streptomycetaceae</taxon>
        <taxon>Streptomyces</taxon>
        <taxon>Streptomyces violaceusniger group</taxon>
    </lineage>
</organism>
<dbReference type="Gene3D" id="1.10.10.10">
    <property type="entry name" value="Winged helix-like DNA-binding domain superfamily/Winged helix DNA-binding domain"/>
    <property type="match status" value="1"/>
</dbReference>
<dbReference type="Pfam" id="PF00196">
    <property type="entry name" value="GerE"/>
    <property type="match status" value="1"/>
</dbReference>